<dbReference type="EMBL" id="CYUD01000016">
    <property type="protein sequence ID" value="CUK16893.1"/>
    <property type="molecule type" value="Genomic_DNA"/>
</dbReference>
<evidence type="ECO:0000256" key="1">
    <source>
        <dbReference type="SAM" id="Phobius"/>
    </source>
</evidence>
<accession>A0A0P1IJN1</accession>
<keyword evidence="1" id="KW-0812">Transmembrane</keyword>
<name>A0A0P1IJN1_9RHOB</name>
<reference evidence="3" key="1">
    <citation type="submission" date="2015-09" db="EMBL/GenBank/DDBJ databases">
        <authorList>
            <person name="Rodrigo-Torres L."/>
            <person name="Arahal D.R."/>
        </authorList>
    </citation>
    <scope>NUCLEOTIDE SEQUENCE [LARGE SCALE GENOMIC DNA]</scope>
    <source>
        <strain evidence="3">CECT 5091</strain>
    </source>
</reference>
<gene>
    <name evidence="2" type="ORF">RUE5091_04055</name>
</gene>
<keyword evidence="1" id="KW-0472">Membrane</keyword>
<proteinExistence type="predicted"/>
<evidence type="ECO:0000313" key="2">
    <source>
        <dbReference type="EMBL" id="CUK16893.1"/>
    </source>
</evidence>
<keyword evidence="3" id="KW-1185">Reference proteome</keyword>
<dbReference type="STRING" id="1715692.RUE5091_04055"/>
<evidence type="ECO:0000313" key="3">
    <source>
        <dbReference type="Proteomes" id="UP000051260"/>
    </source>
</evidence>
<feature type="transmembrane region" description="Helical" evidence="1">
    <location>
        <begin position="34"/>
        <end position="55"/>
    </location>
</feature>
<organism evidence="2 3">
    <name type="scientific">Ruegeria denitrificans</name>
    <dbReference type="NCBI Taxonomy" id="1715692"/>
    <lineage>
        <taxon>Bacteria</taxon>
        <taxon>Pseudomonadati</taxon>
        <taxon>Pseudomonadota</taxon>
        <taxon>Alphaproteobacteria</taxon>
        <taxon>Rhodobacterales</taxon>
        <taxon>Roseobacteraceae</taxon>
        <taxon>Ruegeria</taxon>
    </lineage>
</organism>
<keyword evidence="1" id="KW-1133">Transmembrane helix</keyword>
<sequence>MHTAVSKCIECQIINSVAQSYWEFAKITGNQQSWVISAMVSLSFVDLLYRVIWIVDMIRSVSARTFKTR</sequence>
<protein>
    <submittedName>
        <fullName evidence="2">Uncharacterized protein</fullName>
    </submittedName>
</protein>
<dbReference type="Proteomes" id="UP000051260">
    <property type="component" value="Unassembled WGS sequence"/>
</dbReference>
<dbReference type="AlphaFoldDB" id="A0A0P1IJN1"/>